<protein>
    <submittedName>
        <fullName evidence="1">Uncharacterized protein</fullName>
    </submittedName>
</protein>
<gene>
    <name evidence="1" type="ORF">IQ22_04477</name>
</gene>
<dbReference type="Proteomes" id="UP000316905">
    <property type="component" value="Unassembled WGS sequence"/>
</dbReference>
<name>A0A562PQI3_9PSED</name>
<dbReference type="EMBL" id="VLKY01000030">
    <property type="protein sequence ID" value="TWI46326.1"/>
    <property type="molecule type" value="Genomic_DNA"/>
</dbReference>
<keyword evidence="2" id="KW-1185">Reference proteome</keyword>
<organism evidence="1 2">
    <name type="scientific">Pseudomonas duriflava</name>
    <dbReference type="NCBI Taxonomy" id="459528"/>
    <lineage>
        <taxon>Bacteria</taxon>
        <taxon>Pseudomonadati</taxon>
        <taxon>Pseudomonadota</taxon>
        <taxon>Gammaproteobacteria</taxon>
        <taxon>Pseudomonadales</taxon>
        <taxon>Pseudomonadaceae</taxon>
        <taxon>Pseudomonas</taxon>
    </lineage>
</organism>
<proteinExistence type="predicted"/>
<evidence type="ECO:0000313" key="2">
    <source>
        <dbReference type="Proteomes" id="UP000316905"/>
    </source>
</evidence>
<sequence>MSNRSLVASIENGISAYEQGNLELLALECLVVNAGSALEAMPYHLIQQFEEIRGDLQIDRFRSEDGFVSGTSELITRLRAWLDHVPK</sequence>
<accession>A0A562PQI3</accession>
<reference evidence="1 2" key="1">
    <citation type="journal article" date="2015" name="Stand. Genomic Sci.">
        <title>Genomic Encyclopedia of Bacterial and Archaeal Type Strains, Phase III: the genomes of soil and plant-associated and newly described type strains.</title>
        <authorList>
            <person name="Whitman W.B."/>
            <person name="Woyke T."/>
            <person name="Klenk H.P."/>
            <person name="Zhou Y."/>
            <person name="Lilburn T.G."/>
            <person name="Beck B.J."/>
            <person name="De Vos P."/>
            <person name="Vandamme P."/>
            <person name="Eisen J.A."/>
            <person name="Garrity G."/>
            <person name="Hugenholtz P."/>
            <person name="Kyrpides N.C."/>
        </authorList>
    </citation>
    <scope>NUCLEOTIDE SEQUENCE [LARGE SCALE GENOMIC DNA]</scope>
    <source>
        <strain evidence="1 2">CGMCC 1.6858</strain>
    </source>
</reference>
<evidence type="ECO:0000313" key="1">
    <source>
        <dbReference type="EMBL" id="TWI46326.1"/>
    </source>
</evidence>
<dbReference type="AlphaFoldDB" id="A0A562PQI3"/>
<comment type="caution">
    <text evidence="1">The sequence shown here is derived from an EMBL/GenBank/DDBJ whole genome shotgun (WGS) entry which is preliminary data.</text>
</comment>